<sequence>MSGRTFIGAGSQAIGPALIATLLLCSPALADIVASPGPDKVAVTLYRGGDGPFQALEDWQREEAMAKGLIQVTETRTVFLPAGRHTLRFDGVADALIPQSATVEGLPGPAIERNYDYALLSPGTLVERSLGQAVKIVRTNRRTGRRTEETATLRQGPAGVVLQTAGGVEALGCSGGAEALVFDKVPAGLSDKPALSTVVDVAAPIQATLTLSYLAIGVNWQADYVARIHPSGRTLDLTGWLTLVNASGTSFADAPTQAVAGRLARVEVDVKRGEATPVARKCWPMDTTHHGPRPVPPPPPPAPPMAMAGAVDMLDRGLEEVVVTGNRAKLAEQSELGDYKLYTLPEPVTVAARQTKQVAFLDQKDVAFQRLYVVQLDTWSDYDDPDETPAATVVLRLDNRPADGLGKPLPSGALAVFETADGRPAFAGEQALRDVPVGQPFDLMIGEAMDVRARPRLVAEQDRRQDRTRRVYEIDLANAKTVAIVAEVRMATNRQGFKIVAEPTAHDIRDGAAAWRVALPANGRKTLRLVVEYDD</sequence>
<accession>A0ABU1N429</accession>
<evidence type="ECO:0000313" key="2">
    <source>
        <dbReference type="EMBL" id="MDR6533189.1"/>
    </source>
</evidence>
<gene>
    <name evidence="2" type="ORF">J2800_003951</name>
</gene>
<evidence type="ECO:0000256" key="1">
    <source>
        <dbReference type="SAM" id="SignalP"/>
    </source>
</evidence>
<feature type="chain" id="PRO_5045095642" description="DUF4139 domain-containing protein" evidence="1">
    <location>
        <begin position="31"/>
        <end position="535"/>
    </location>
</feature>
<dbReference type="RefSeq" id="WP_310034019.1">
    <property type="nucleotide sequence ID" value="NZ_JAVDRL010000012.1"/>
</dbReference>
<keyword evidence="1" id="KW-0732">Signal</keyword>
<name>A0ABU1N429_9CAUL</name>
<dbReference type="PANTHER" id="PTHR38075:SF1">
    <property type="entry name" value="DUF4139 DOMAIN-CONTAINING PROTEIN"/>
    <property type="match status" value="1"/>
</dbReference>
<proteinExistence type="predicted"/>
<reference evidence="2 3" key="1">
    <citation type="submission" date="2023-07" db="EMBL/GenBank/DDBJ databases">
        <title>Sorghum-associated microbial communities from plants grown in Nebraska, USA.</title>
        <authorList>
            <person name="Schachtman D."/>
        </authorList>
    </citation>
    <scope>NUCLEOTIDE SEQUENCE [LARGE SCALE GENOMIC DNA]</scope>
    <source>
        <strain evidence="2 3">DS2154</strain>
    </source>
</reference>
<evidence type="ECO:0000313" key="3">
    <source>
        <dbReference type="Proteomes" id="UP001262754"/>
    </source>
</evidence>
<keyword evidence="3" id="KW-1185">Reference proteome</keyword>
<dbReference type="Proteomes" id="UP001262754">
    <property type="component" value="Unassembled WGS sequence"/>
</dbReference>
<feature type="signal peptide" evidence="1">
    <location>
        <begin position="1"/>
        <end position="30"/>
    </location>
</feature>
<protein>
    <recommendedName>
        <fullName evidence="4">DUF4139 domain-containing protein</fullName>
    </recommendedName>
</protein>
<dbReference type="EMBL" id="JAVDRL010000012">
    <property type="protein sequence ID" value="MDR6533189.1"/>
    <property type="molecule type" value="Genomic_DNA"/>
</dbReference>
<evidence type="ECO:0008006" key="4">
    <source>
        <dbReference type="Google" id="ProtNLM"/>
    </source>
</evidence>
<dbReference type="PANTHER" id="PTHR38075">
    <property type="entry name" value="DUF4139 DOMAIN-CONTAINING PROTEIN"/>
    <property type="match status" value="1"/>
</dbReference>
<organism evidence="2 3">
    <name type="scientific">Caulobacter rhizosphaerae</name>
    <dbReference type="NCBI Taxonomy" id="2010972"/>
    <lineage>
        <taxon>Bacteria</taxon>
        <taxon>Pseudomonadati</taxon>
        <taxon>Pseudomonadota</taxon>
        <taxon>Alphaproteobacteria</taxon>
        <taxon>Caulobacterales</taxon>
        <taxon>Caulobacteraceae</taxon>
        <taxon>Caulobacter</taxon>
    </lineage>
</organism>
<comment type="caution">
    <text evidence="2">The sequence shown here is derived from an EMBL/GenBank/DDBJ whole genome shotgun (WGS) entry which is preliminary data.</text>
</comment>